<accession>F0YQT1</accession>
<protein>
    <submittedName>
        <fullName evidence="1">Uncharacterized protein</fullName>
    </submittedName>
</protein>
<evidence type="ECO:0000313" key="2">
    <source>
        <dbReference type="Proteomes" id="UP000002729"/>
    </source>
</evidence>
<feature type="non-terminal residue" evidence="1">
    <location>
        <position position="137"/>
    </location>
</feature>
<dbReference type="AlphaFoldDB" id="F0YQT1"/>
<gene>
    <name evidence="1" type="ORF">AURANDRAFT_68796</name>
</gene>
<sequence>MRLGCLLALARARADCASPSLVAFASSRATRAETRVFEAEQAVVTRGACVTRRGRREAWFALGDDGSTGALRDKYCGGGGGPRATLAHNGTRGSAVGGVRDLSFKAVRPYAAATAEGAQRWRLYKRCAPLRRGRPPA</sequence>
<dbReference type="InParanoid" id="F0YQT1"/>
<evidence type="ECO:0000313" key="1">
    <source>
        <dbReference type="EMBL" id="EGB02528.1"/>
    </source>
</evidence>
<dbReference type="GeneID" id="20227031"/>
<proteinExistence type="predicted"/>
<dbReference type="EMBL" id="GL833459">
    <property type="protein sequence ID" value="EGB02528.1"/>
    <property type="molecule type" value="Genomic_DNA"/>
</dbReference>
<keyword evidence="2" id="KW-1185">Reference proteome</keyword>
<organism evidence="2">
    <name type="scientific">Aureococcus anophagefferens</name>
    <name type="common">Harmful bloom alga</name>
    <dbReference type="NCBI Taxonomy" id="44056"/>
    <lineage>
        <taxon>Eukaryota</taxon>
        <taxon>Sar</taxon>
        <taxon>Stramenopiles</taxon>
        <taxon>Ochrophyta</taxon>
        <taxon>Pelagophyceae</taxon>
        <taxon>Pelagomonadales</taxon>
        <taxon>Pelagomonadaceae</taxon>
        <taxon>Aureococcus</taxon>
    </lineage>
</organism>
<dbReference type="KEGG" id="aaf:AURANDRAFT_68796"/>
<dbReference type="Proteomes" id="UP000002729">
    <property type="component" value="Unassembled WGS sequence"/>
</dbReference>
<reference evidence="1 2" key="1">
    <citation type="journal article" date="2011" name="Proc. Natl. Acad. Sci. U.S.A.">
        <title>Niche of harmful alga Aureococcus anophagefferens revealed through ecogenomics.</title>
        <authorList>
            <person name="Gobler C.J."/>
            <person name="Berry D.L."/>
            <person name="Dyhrman S.T."/>
            <person name="Wilhelm S.W."/>
            <person name="Salamov A."/>
            <person name="Lobanov A.V."/>
            <person name="Zhang Y."/>
            <person name="Collier J.L."/>
            <person name="Wurch L.L."/>
            <person name="Kustka A.B."/>
            <person name="Dill B.D."/>
            <person name="Shah M."/>
            <person name="VerBerkmoes N.C."/>
            <person name="Kuo A."/>
            <person name="Terry A."/>
            <person name="Pangilinan J."/>
            <person name="Lindquist E.A."/>
            <person name="Lucas S."/>
            <person name="Paulsen I.T."/>
            <person name="Hattenrath-Lehmann T.K."/>
            <person name="Talmage S.C."/>
            <person name="Walker E.A."/>
            <person name="Koch F."/>
            <person name="Burson A.M."/>
            <person name="Marcoval M.A."/>
            <person name="Tang Y.Z."/>
            <person name="Lecleir G.R."/>
            <person name="Coyne K.J."/>
            <person name="Berg G.M."/>
            <person name="Bertrand E.M."/>
            <person name="Saito M.A."/>
            <person name="Gladyshev V.N."/>
            <person name="Grigoriev I.V."/>
        </authorList>
    </citation>
    <scope>NUCLEOTIDE SEQUENCE [LARGE SCALE GENOMIC DNA]</scope>
    <source>
        <strain evidence="2">CCMP 1984</strain>
    </source>
</reference>
<dbReference type="RefSeq" id="XP_009042776.1">
    <property type="nucleotide sequence ID" value="XM_009044528.1"/>
</dbReference>
<name>F0YQT1_AURAN</name>